<accession>A0A2V2YRC2</accession>
<evidence type="ECO:0000259" key="10">
    <source>
        <dbReference type="PROSITE" id="PS50893"/>
    </source>
</evidence>
<dbReference type="InterPro" id="IPR003593">
    <property type="entry name" value="AAA+_ATPase"/>
</dbReference>
<reference evidence="12 13" key="1">
    <citation type="submission" date="2018-05" db="EMBL/GenBank/DDBJ databases">
        <title>Genomic Encyclopedia of Type Strains, Phase III (KMG-III): the genomes of soil and plant-associated and newly described type strains.</title>
        <authorList>
            <person name="Whitman W."/>
        </authorList>
    </citation>
    <scope>NUCLEOTIDE SEQUENCE [LARGE SCALE GENOMIC DNA]</scope>
    <source>
        <strain evidence="12 13">CECT 5696</strain>
    </source>
</reference>
<dbReference type="Proteomes" id="UP000246635">
    <property type="component" value="Unassembled WGS sequence"/>
</dbReference>
<gene>
    <name evidence="12" type="ORF">DFQ01_11436</name>
</gene>
<feature type="domain" description="ABC transporter" evidence="10">
    <location>
        <begin position="339"/>
        <end position="577"/>
    </location>
</feature>
<evidence type="ECO:0000259" key="11">
    <source>
        <dbReference type="PROSITE" id="PS50929"/>
    </source>
</evidence>
<dbReference type="AlphaFoldDB" id="A0A2V2YRC2"/>
<dbReference type="PROSITE" id="PS50929">
    <property type="entry name" value="ABC_TM1F"/>
    <property type="match status" value="1"/>
</dbReference>
<dbReference type="PROSITE" id="PS50893">
    <property type="entry name" value="ABC_TRANSPORTER_2"/>
    <property type="match status" value="1"/>
</dbReference>
<evidence type="ECO:0000256" key="9">
    <source>
        <dbReference type="SAM" id="Phobius"/>
    </source>
</evidence>
<evidence type="ECO:0000256" key="4">
    <source>
        <dbReference type="ARBA" id="ARBA00022692"/>
    </source>
</evidence>
<evidence type="ECO:0000313" key="13">
    <source>
        <dbReference type="Proteomes" id="UP000246635"/>
    </source>
</evidence>
<feature type="transmembrane region" description="Helical" evidence="9">
    <location>
        <begin position="160"/>
        <end position="180"/>
    </location>
</feature>
<evidence type="ECO:0000256" key="2">
    <source>
        <dbReference type="ARBA" id="ARBA00022448"/>
    </source>
</evidence>
<evidence type="ECO:0000256" key="3">
    <source>
        <dbReference type="ARBA" id="ARBA00022475"/>
    </source>
</evidence>
<keyword evidence="6 12" id="KW-0067">ATP-binding</keyword>
<sequence length="589" mass="65253">MLKIFKYLTQKDWLLILVSVVFIVAQVFLDLRLPDYMADITMLIQAEGTTMSDLVVPGSYMLLCAVGSMVAAVIVGYFAARIAASLAKRLRGLVFEQTLSFSMAEMNRFSTSSLITRSTNDITQIQLIVAMGMQVIVKAPILAVWAIIKIANKNLEWTTATGLAILVLCIMLAVIIIFAIPKFKIIQTLTDNLNRVTRENLTGIRVVRAYNAEHYQQQKFEQANLDLTKTNLFANRMMALMGPGMTLIMSGLSVSIYWIGAYLINNTGQMDRLPLFANMVVFSSYAMQVVMAFMMVSMIFIMLPRAAVSAKRILEVLNMSVSITDGKVSEGHPGSIGEVEFRNVSFTYPDSDEPILQNISFKARRGEVVAFIGATGSGKSSVMNLIPRFYDATEGEVLVDGVNVREYAQEALHEKIGYVSQSAVIFRGTVASNVAYGNANQTEQGLQQVKEAIEIAQGKEFVENFDGQYEGEIAQGGKNVSGGQKQRISIARAIYRKPDIYIFDDSFSALDYKTDRALRSELNKETANATTLIVAQRIGTIKEADQIIVLEDGEIIGKGTHEQLMESCTTYQEIAYSQLSEEELDHVKK</sequence>
<feature type="transmembrane region" description="Helical" evidence="9">
    <location>
        <begin position="285"/>
        <end position="303"/>
    </location>
</feature>
<dbReference type="SMART" id="SM00382">
    <property type="entry name" value="AAA"/>
    <property type="match status" value="1"/>
</dbReference>
<dbReference type="InterPro" id="IPR011527">
    <property type="entry name" value="ABC1_TM_dom"/>
</dbReference>
<dbReference type="GO" id="GO:0005524">
    <property type="term" value="F:ATP binding"/>
    <property type="evidence" value="ECO:0007669"/>
    <property type="project" value="UniProtKB-KW"/>
</dbReference>
<evidence type="ECO:0000313" key="12">
    <source>
        <dbReference type="EMBL" id="PWV99460.1"/>
    </source>
</evidence>
<dbReference type="RefSeq" id="WP_110045205.1">
    <property type="nucleotide sequence ID" value="NZ_CP054612.1"/>
</dbReference>
<evidence type="ECO:0000256" key="7">
    <source>
        <dbReference type="ARBA" id="ARBA00022989"/>
    </source>
</evidence>
<dbReference type="InterPro" id="IPR027417">
    <property type="entry name" value="P-loop_NTPase"/>
</dbReference>
<feature type="transmembrane region" description="Helical" evidence="9">
    <location>
        <begin position="12"/>
        <end position="29"/>
    </location>
</feature>
<evidence type="ECO:0000256" key="8">
    <source>
        <dbReference type="ARBA" id="ARBA00023136"/>
    </source>
</evidence>
<dbReference type="EMBL" id="QGTQ01000014">
    <property type="protein sequence ID" value="PWV99460.1"/>
    <property type="molecule type" value="Genomic_DNA"/>
</dbReference>
<protein>
    <submittedName>
        <fullName evidence="12">ATP-binding cassette subfamily B protein</fullName>
    </submittedName>
</protein>
<dbReference type="GO" id="GO:0005886">
    <property type="term" value="C:plasma membrane"/>
    <property type="evidence" value="ECO:0007669"/>
    <property type="project" value="UniProtKB-SubCell"/>
</dbReference>
<feature type="domain" description="ABC transmembrane type-1" evidence="11">
    <location>
        <begin position="17"/>
        <end position="305"/>
    </location>
</feature>
<evidence type="ECO:0000256" key="5">
    <source>
        <dbReference type="ARBA" id="ARBA00022741"/>
    </source>
</evidence>
<dbReference type="Gene3D" id="3.40.50.300">
    <property type="entry name" value="P-loop containing nucleotide triphosphate hydrolases"/>
    <property type="match status" value="1"/>
</dbReference>
<dbReference type="Gene3D" id="1.20.1560.10">
    <property type="entry name" value="ABC transporter type 1, transmembrane domain"/>
    <property type="match status" value="1"/>
</dbReference>
<feature type="transmembrane region" description="Helical" evidence="9">
    <location>
        <begin position="60"/>
        <end position="80"/>
    </location>
</feature>
<name>A0A2V2YRC2_9BACL</name>
<feature type="transmembrane region" description="Helical" evidence="9">
    <location>
        <begin position="127"/>
        <end position="148"/>
    </location>
</feature>
<keyword evidence="3" id="KW-1003">Cell membrane</keyword>
<comment type="caution">
    <text evidence="12">The sequence shown here is derived from an EMBL/GenBank/DDBJ whole genome shotgun (WGS) entry which is preliminary data.</text>
</comment>
<evidence type="ECO:0000256" key="1">
    <source>
        <dbReference type="ARBA" id="ARBA00004651"/>
    </source>
</evidence>
<dbReference type="InterPro" id="IPR003439">
    <property type="entry name" value="ABC_transporter-like_ATP-bd"/>
</dbReference>
<dbReference type="PROSITE" id="PS00211">
    <property type="entry name" value="ABC_TRANSPORTER_1"/>
    <property type="match status" value="1"/>
</dbReference>
<dbReference type="OrthoDB" id="9770415at2"/>
<dbReference type="SUPFAM" id="SSF90123">
    <property type="entry name" value="ABC transporter transmembrane region"/>
    <property type="match status" value="1"/>
</dbReference>
<dbReference type="CDD" id="cd18548">
    <property type="entry name" value="ABC_6TM_Tm287_like"/>
    <property type="match status" value="1"/>
</dbReference>
<keyword evidence="13" id="KW-1185">Reference proteome</keyword>
<comment type="subcellular location">
    <subcellularLocation>
        <location evidence="1">Cell membrane</location>
        <topology evidence="1">Multi-pass membrane protein</topology>
    </subcellularLocation>
</comment>
<keyword evidence="8 9" id="KW-0472">Membrane</keyword>
<proteinExistence type="predicted"/>
<dbReference type="InterPro" id="IPR017871">
    <property type="entry name" value="ABC_transporter-like_CS"/>
</dbReference>
<evidence type="ECO:0000256" key="6">
    <source>
        <dbReference type="ARBA" id="ARBA00022840"/>
    </source>
</evidence>
<keyword evidence="7 9" id="KW-1133">Transmembrane helix</keyword>
<dbReference type="SUPFAM" id="SSF52540">
    <property type="entry name" value="P-loop containing nucleoside triphosphate hydrolases"/>
    <property type="match status" value="1"/>
</dbReference>
<keyword evidence="4 9" id="KW-0812">Transmembrane</keyword>
<keyword evidence="5" id="KW-0547">Nucleotide-binding</keyword>
<keyword evidence="2" id="KW-0813">Transport</keyword>
<dbReference type="GO" id="GO:0015421">
    <property type="term" value="F:ABC-type oligopeptide transporter activity"/>
    <property type="evidence" value="ECO:0007669"/>
    <property type="project" value="TreeGrafter"/>
</dbReference>
<organism evidence="12 13">
    <name type="scientific">Paenibacillus cellulosilyticus</name>
    <dbReference type="NCBI Taxonomy" id="375489"/>
    <lineage>
        <taxon>Bacteria</taxon>
        <taxon>Bacillati</taxon>
        <taxon>Bacillota</taxon>
        <taxon>Bacilli</taxon>
        <taxon>Bacillales</taxon>
        <taxon>Paenibacillaceae</taxon>
        <taxon>Paenibacillus</taxon>
    </lineage>
</organism>
<dbReference type="Pfam" id="PF00664">
    <property type="entry name" value="ABC_membrane"/>
    <property type="match status" value="1"/>
</dbReference>
<dbReference type="InterPro" id="IPR039421">
    <property type="entry name" value="Type_1_exporter"/>
</dbReference>
<dbReference type="Pfam" id="PF00005">
    <property type="entry name" value="ABC_tran"/>
    <property type="match status" value="1"/>
</dbReference>
<dbReference type="PANTHER" id="PTHR43394">
    <property type="entry name" value="ATP-DEPENDENT PERMEASE MDL1, MITOCHONDRIAL"/>
    <property type="match status" value="1"/>
</dbReference>
<dbReference type="PANTHER" id="PTHR43394:SF1">
    <property type="entry name" value="ATP-BINDING CASSETTE SUB-FAMILY B MEMBER 10, MITOCHONDRIAL"/>
    <property type="match status" value="1"/>
</dbReference>
<dbReference type="GO" id="GO:0016887">
    <property type="term" value="F:ATP hydrolysis activity"/>
    <property type="evidence" value="ECO:0007669"/>
    <property type="project" value="InterPro"/>
</dbReference>
<dbReference type="InterPro" id="IPR036640">
    <property type="entry name" value="ABC1_TM_sf"/>
</dbReference>
<dbReference type="FunFam" id="3.40.50.300:FF:000854">
    <property type="entry name" value="Multidrug ABC transporter ATP-binding protein"/>
    <property type="match status" value="1"/>
</dbReference>
<feature type="transmembrane region" description="Helical" evidence="9">
    <location>
        <begin position="245"/>
        <end position="265"/>
    </location>
</feature>